<dbReference type="STRING" id="1801774.A3A05_00635"/>
<comment type="caution">
    <text evidence="2">The sequence shown here is derived from an EMBL/GenBank/DDBJ whole genome shotgun (WGS) entry which is preliminary data.</text>
</comment>
<name>A0A1F6WVS0_9BACT</name>
<proteinExistence type="predicted"/>
<keyword evidence="1" id="KW-0472">Membrane</keyword>
<dbReference type="EMBL" id="MFUY01000020">
    <property type="protein sequence ID" value="OGI85855.1"/>
    <property type="molecule type" value="Genomic_DNA"/>
</dbReference>
<dbReference type="Proteomes" id="UP000176187">
    <property type="component" value="Unassembled WGS sequence"/>
</dbReference>
<sequence length="186" mass="20660">MFTIKNLLILIGRNMAIALAAVAVSLIAIFFLTKQIEHISETVALNHRLANELEKRSGLFEVLKRDAQIIGINDIRIENAFPPSNNILEFINILDSLAAKIGIAQTYRFETPVSSAISDSFPMSTILYTNSFGTNVPTFLNYLKEFEKLPYFTNIEGLNISSQDNIGWLGASAVSLRASLYTKSIQ</sequence>
<keyword evidence="1" id="KW-1133">Transmembrane helix</keyword>
<dbReference type="AlphaFoldDB" id="A0A1F6WVS0"/>
<keyword evidence="1" id="KW-0812">Transmembrane</keyword>
<evidence type="ECO:0000256" key="1">
    <source>
        <dbReference type="SAM" id="Phobius"/>
    </source>
</evidence>
<protein>
    <submittedName>
        <fullName evidence="2">Uncharacterized protein</fullName>
    </submittedName>
</protein>
<evidence type="ECO:0000313" key="2">
    <source>
        <dbReference type="EMBL" id="OGI85855.1"/>
    </source>
</evidence>
<evidence type="ECO:0000313" key="3">
    <source>
        <dbReference type="Proteomes" id="UP000176187"/>
    </source>
</evidence>
<gene>
    <name evidence="2" type="ORF">A3A05_00635</name>
</gene>
<accession>A0A1F6WVS0</accession>
<organism evidence="2 3">
    <name type="scientific">Candidatus Nomurabacteria bacterium RIFCSPLOWO2_01_FULL_41_12</name>
    <dbReference type="NCBI Taxonomy" id="1801774"/>
    <lineage>
        <taxon>Bacteria</taxon>
        <taxon>Candidatus Nomuraibacteriota</taxon>
    </lineage>
</organism>
<reference evidence="2 3" key="1">
    <citation type="journal article" date="2016" name="Nat. Commun.">
        <title>Thousands of microbial genomes shed light on interconnected biogeochemical processes in an aquifer system.</title>
        <authorList>
            <person name="Anantharaman K."/>
            <person name="Brown C.T."/>
            <person name="Hug L.A."/>
            <person name="Sharon I."/>
            <person name="Castelle C.J."/>
            <person name="Probst A.J."/>
            <person name="Thomas B.C."/>
            <person name="Singh A."/>
            <person name="Wilkins M.J."/>
            <person name="Karaoz U."/>
            <person name="Brodie E.L."/>
            <person name="Williams K.H."/>
            <person name="Hubbard S.S."/>
            <person name="Banfield J.F."/>
        </authorList>
    </citation>
    <scope>NUCLEOTIDE SEQUENCE [LARGE SCALE GENOMIC DNA]</scope>
</reference>
<feature type="transmembrane region" description="Helical" evidence="1">
    <location>
        <begin position="7"/>
        <end position="32"/>
    </location>
</feature>